<keyword evidence="7 11" id="KW-0472">Membrane</keyword>
<dbReference type="GO" id="GO:0016020">
    <property type="term" value="C:membrane"/>
    <property type="evidence" value="ECO:0007669"/>
    <property type="project" value="UniProtKB-SubCell"/>
</dbReference>
<sequence length="354" mass="38521">MPPPSIPNHASASLQSHPKPSPKLLSLVLKAIIMTLLTSIFFLFLGFAAFVLLHLCFIGGVIHRLRSRPTIQHGPSSAGIAPRDVKKLPQFRVSAATEPGSETQCVVCLDGFRNGHWCRKLAGCGHVFHRRCVDMWLVKVAACPTCRTPVRINAGGLGRRPPRPNPIRGPSRLARVTRGRRIPPAHQSPLRRPLLPPLPHHRRSRRPRHRALLQRQGPHPAIRRRRPQAHLEAPFHHHHLHLRHPPRLRSLASHIARPRALAGIEVPRALDRVGNRGLPDGGAERGPGGVDRGGEIRMGGDSGRVGLDGGEEVLRVGLVGSVRDGFGFDPMEDGGVDGRSDFAIGDAEGDGIGG</sequence>
<evidence type="ECO:0000313" key="14">
    <source>
        <dbReference type="Proteomes" id="UP000634136"/>
    </source>
</evidence>
<dbReference type="PROSITE" id="PS50089">
    <property type="entry name" value="ZF_RING_2"/>
    <property type="match status" value="1"/>
</dbReference>
<evidence type="ECO:0000256" key="10">
    <source>
        <dbReference type="SAM" id="MobiDB-lite"/>
    </source>
</evidence>
<comment type="subcellular location">
    <subcellularLocation>
        <location evidence="1">Membrane</location>
    </subcellularLocation>
</comment>
<organism evidence="13 14">
    <name type="scientific">Senna tora</name>
    <dbReference type="NCBI Taxonomy" id="362788"/>
    <lineage>
        <taxon>Eukaryota</taxon>
        <taxon>Viridiplantae</taxon>
        <taxon>Streptophyta</taxon>
        <taxon>Embryophyta</taxon>
        <taxon>Tracheophyta</taxon>
        <taxon>Spermatophyta</taxon>
        <taxon>Magnoliopsida</taxon>
        <taxon>eudicotyledons</taxon>
        <taxon>Gunneridae</taxon>
        <taxon>Pentapetalae</taxon>
        <taxon>rosids</taxon>
        <taxon>fabids</taxon>
        <taxon>Fabales</taxon>
        <taxon>Fabaceae</taxon>
        <taxon>Caesalpinioideae</taxon>
        <taxon>Cassia clade</taxon>
        <taxon>Senna</taxon>
    </lineage>
</organism>
<evidence type="ECO:0000256" key="4">
    <source>
        <dbReference type="ARBA" id="ARBA00022771"/>
    </source>
</evidence>
<dbReference type="Gene3D" id="3.30.40.10">
    <property type="entry name" value="Zinc/RING finger domain, C3HC4 (zinc finger)"/>
    <property type="match status" value="1"/>
</dbReference>
<feature type="compositionally biased region" description="Basic residues" evidence="10">
    <location>
        <begin position="199"/>
        <end position="212"/>
    </location>
</feature>
<keyword evidence="5" id="KW-0862">Zinc</keyword>
<feature type="transmembrane region" description="Helical" evidence="11">
    <location>
        <begin position="31"/>
        <end position="58"/>
    </location>
</feature>
<dbReference type="SMART" id="SM00184">
    <property type="entry name" value="RING"/>
    <property type="match status" value="1"/>
</dbReference>
<accession>A0A834T016</accession>
<protein>
    <submittedName>
        <fullName evidence="13">RING-H2 finger protein ATL56-like</fullName>
    </submittedName>
</protein>
<feature type="domain" description="RING-type" evidence="12">
    <location>
        <begin position="105"/>
        <end position="147"/>
    </location>
</feature>
<dbReference type="EMBL" id="JAAIUW010000012">
    <property type="protein sequence ID" value="KAF7806594.1"/>
    <property type="molecule type" value="Genomic_DNA"/>
</dbReference>
<gene>
    <name evidence="13" type="ORF">G2W53_038755</name>
</gene>
<feature type="compositionally biased region" description="Gly residues" evidence="10">
    <location>
        <begin position="284"/>
        <end position="305"/>
    </location>
</feature>
<evidence type="ECO:0000256" key="1">
    <source>
        <dbReference type="ARBA" id="ARBA00004370"/>
    </source>
</evidence>
<comment type="caution">
    <text evidence="13">The sequence shown here is derived from an EMBL/GenBank/DDBJ whole genome shotgun (WGS) entry which is preliminary data.</text>
</comment>
<comment type="similarity">
    <text evidence="8">Belongs to the RING-type zinc finger family. ATL subfamily.</text>
</comment>
<dbReference type="Pfam" id="PF13639">
    <property type="entry name" value="zf-RING_2"/>
    <property type="match status" value="1"/>
</dbReference>
<evidence type="ECO:0000256" key="3">
    <source>
        <dbReference type="ARBA" id="ARBA00022723"/>
    </source>
</evidence>
<dbReference type="PANTHER" id="PTHR46539">
    <property type="entry name" value="E3 UBIQUITIN-PROTEIN LIGASE ATL42"/>
    <property type="match status" value="1"/>
</dbReference>
<proteinExistence type="inferred from homology"/>
<keyword evidence="4 9" id="KW-0863">Zinc-finger</keyword>
<evidence type="ECO:0000259" key="12">
    <source>
        <dbReference type="PROSITE" id="PS50089"/>
    </source>
</evidence>
<evidence type="ECO:0000256" key="5">
    <source>
        <dbReference type="ARBA" id="ARBA00022833"/>
    </source>
</evidence>
<feature type="region of interest" description="Disordered" evidence="10">
    <location>
        <begin position="275"/>
        <end position="305"/>
    </location>
</feature>
<dbReference type="Proteomes" id="UP000634136">
    <property type="component" value="Unassembled WGS sequence"/>
</dbReference>
<evidence type="ECO:0000256" key="7">
    <source>
        <dbReference type="ARBA" id="ARBA00023136"/>
    </source>
</evidence>
<dbReference type="InterPro" id="IPR013083">
    <property type="entry name" value="Znf_RING/FYVE/PHD"/>
</dbReference>
<dbReference type="InterPro" id="IPR001841">
    <property type="entry name" value="Znf_RING"/>
</dbReference>
<keyword evidence="2 11" id="KW-0812">Transmembrane</keyword>
<keyword evidence="3" id="KW-0479">Metal-binding</keyword>
<keyword evidence="14" id="KW-1185">Reference proteome</keyword>
<name>A0A834T016_9FABA</name>
<evidence type="ECO:0000256" key="11">
    <source>
        <dbReference type="SAM" id="Phobius"/>
    </source>
</evidence>
<evidence type="ECO:0000256" key="6">
    <source>
        <dbReference type="ARBA" id="ARBA00022989"/>
    </source>
</evidence>
<feature type="region of interest" description="Disordered" evidence="10">
    <location>
        <begin position="180"/>
        <end position="223"/>
    </location>
</feature>
<dbReference type="PANTHER" id="PTHR46539:SF9">
    <property type="entry name" value="RING-H2 FINGER PROTEIN ATL56"/>
    <property type="match status" value="1"/>
</dbReference>
<dbReference type="AlphaFoldDB" id="A0A834T016"/>
<evidence type="ECO:0000256" key="2">
    <source>
        <dbReference type="ARBA" id="ARBA00022692"/>
    </source>
</evidence>
<keyword evidence="6 11" id="KW-1133">Transmembrane helix</keyword>
<evidence type="ECO:0000256" key="8">
    <source>
        <dbReference type="ARBA" id="ARBA00024209"/>
    </source>
</evidence>
<reference evidence="13" key="1">
    <citation type="submission" date="2020-09" db="EMBL/GenBank/DDBJ databases">
        <title>Genome-Enabled Discovery of Anthraquinone Biosynthesis in Senna tora.</title>
        <authorList>
            <person name="Kang S.-H."/>
            <person name="Pandey R.P."/>
            <person name="Lee C.-M."/>
            <person name="Sim J.-S."/>
            <person name="Jeong J.-T."/>
            <person name="Choi B.-S."/>
            <person name="Jung M."/>
            <person name="Ginzburg D."/>
            <person name="Zhao K."/>
            <person name="Won S.Y."/>
            <person name="Oh T.-J."/>
            <person name="Yu Y."/>
            <person name="Kim N.-H."/>
            <person name="Lee O.R."/>
            <person name="Lee T.-H."/>
            <person name="Bashyal P."/>
            <person name="Kim T.-S."/>
            <person name="Lee W.-H."/>
            <person name="Kawkins C."/>
            <person name="Kim C.-K."/>
            <person name="Kim J.S."/>
            <person name="Ahn B.O."/>
            <person name="Rhee S.Y."/>
            <person name="Sohng J.K."/>
        </authorList>
    </citation>
    <scope>NUCLEOTIDE SEQUENCE</scope>
    <source>
        <tissue evidence="13">Leaf</tissue>
    </source>
</reference>
<evidence type="ECO:0000313" key="13">
    <source>
        <dbReference type="EMBL" id="KAF7806594.1"/>
    </source>
</evidence>
<evidence type="ECO:0000256" key="9">
    <source>
        <dbReference type="PROSITE-ProRule" id="PRU00175"/>
    </source>
</evidence>
<dbReference type="SUPFAM" id="SSF57850">
    <property type="entry name" value="RING/U-box"/>
    <property type="match status" value="1"/>
</dbReference>
<dbReference type="GO" id="GO:0008270">
    <property type="term" value="F:zinc ion binding"/>
    <property type="evidence" value="ECO:0007669"/>
    <property type="project" value="UniProtKB-KW"/>
</dbReference>
<dbReference type="OrthoDB" id="8062037at2759"/>
<feature type="region of interest" description="Disordered" evidence="10">
    <location>
        <begin position="329"/>
        <end position="354"/>
    </location>
</feature>